<feature type="transmembrane region" description="Helical" evidence="1">
    <location>
        <begin position="88"/>
        <end position="107"/>
    </location>
</feature>
<organism evidence="2 3">
    <name type="scientific">Streptomyces prunicolor</name>
    <dbReference type="NCBI Taxonomy" id="67348"/>
    <lineage>
        <taxon>Bacteria</taxon>
        <taxon>Bacillati</taxon>
        <taxon>Actinomycetota</taxon>
        <taxon>Actinomycetes</taxon>
        <taxon>Kitasatosporales</taxon>
        <taxon>Streptomycetaceae</taxon>
        <taxon>Streptomyces</taxon>
    </lineage>
</organism>
<feature type="transmembrane region" description="Helical" evidence="1">
    <location>
        <begin position="60"/>
        <end position="82"/>
    </location>
</feature>
<dbReference type="RefSeq" id="WP_317770158.1">
    <property type="nucleotide sequence ID" value="NZ_JAWMAJ010000010.1"/>
</dbReference>
<keyword evidence="1" id="KW-0472">Membrane</keyword>
<keyword evidence="1" id="KW-0812">Transmembrane</keyword>
<accession>A0ABU4F3R2</accession>
<reference evidence="2 3" key="1">
    <citation type="submission" date="2023-10" db="EMBL/GenBank/DDBJ databases">
        <title>Characterization of rhizosphere-enriched actinobacteria from wheat plants lab-grown on chernevaya soil.</title>
        <authorList>
            <person name="Tikhonova E.N."/>
            <person name="Konopkin A."/>
            <person name="Kravchenko I.K."/>
        </authorList>
    </citation>
    <scope>NUCLEOTIDE SEQUENCE [LARGE SCALE GENOMIC DNA]</scope>
    <source>
        <strain evidence="2 3">RR29</strain>
    </source>
</reference>
<evidence type="ECO:0000313" key="3">
    <source>
        <dbReference type="Proteomes" id="UP001187346"/>
    </source>
</evidence>
<sequence>MAEPERDDLLPGSGEDVVAAMNAWKDLPAAHLKVALSFWNERMAADHELRMTRERNRNRLDVMGMVAAFVISISSVGSAIVFGAIENYLMAGVMLGPSVFAIMKLFITRKADKADLKASGAALNVISQPGGPPLIP</sequence>
<evidence type="ECO:0008006" key="4">
    <source>
        <dbReference type="Google" id="ProtNLM"/>
    </source>
</evidence>
<evidence type="ECO:0000256" key="1">
    <source>
        <dbReference type="SAM" id="Phobius"/>
    </source>
</evidence>
<protein>
    <recommendedName>
        <fullName evidence="4">Integral membrane protein</fullName>
    </recommendedName>
</protein>
<dbReference type="EMBL" id="JAWMAJ010000010">
    <property type="protein sequence ID" value="MDV7215221.1"/>
    <property type="molecule type" value="Genomic_DNA"/>
</dbReference>
<comment type="caution">
    <text evidence="2">The sequence shown here is derived from an EMBL/GenBank/DDBJ whole genome shotgun (WGS) entry which is preliminary data.</text>
</comment>
<evidence type="ECO:0000313" key="2">
    <source>
        <dbReference type="EMBL" id="MDV7215221.1"/>
    </source>
</evidence>
<proteinExistence type="predicted"/>
<name>A0ABU4F3R2_9ACTN</name>
<keyword evidence="3" id="KW-1185">Reference proteome</keyword>
<keyword evidence="1" id="KW-1133">Transmembrane helix</keyword>
<gene>
    <name evidence="2" type="ORF">R5A26_04575</name>
</gene>
<dbReference type="Proteomes" id="UP001187346">
    <property type="component" value="Unassembled WGS sequence"/>
</dbReference>